<dbReference type="PIRSF" id="PIRSF011489">
    <property type="entry name" value="DUF479"/>
    <property type="match status" value="1"/>
</dbReference>
<dbReference type="EMBL" id="FNCY01000017">
    <property type="protein sequence ID" value="SDI36257.1"/>
    <property type="molecule type" value="Genomic_DNA"/>
</dbReference>
<keyword evidence="2" id="KW-0378">Hydrolase</keyword>
<gene>
    <name evidence="4" type="ORF">SAMN05660652_03295</name>
</gene>
<reference evidence="4 5" key="1">
    <citation type="submission" date="2016-10" db="EMBL/GenBank/DDBJ databases">
        <authorList>
            <person name="de Groot N.N."/>
        </authorList>
    </citation>
    <scope>NUCLEOTIDE SEQUENCE [LARGE SCALE GENOMIC DNA]</scope>
    <source>
        <strain evidence="4 5">DSM 5885</strain>
    </source>
</reference>
<dbReference type="STRING" id="83767.SAMN05660652_03295"/>
<dbReference type="GO" id="GO:0006633">
    <property type="term" value="P:fatty acid biosynthetic process"/>
    <property type="evidence" value="ECO:0007669"/>
    <property type="project" value="InterPro"/>
</dbReference>
<sequence>MNFLAHALLAGDHEADRIGGLIGDFIKGPLPGTLPTDLAAGVALHRAIDSYAEQHPAFIASRRRISPARRRVAGVLVDLFYDHLLARDWDRHHDLPLDAYAAQRYDALDTRLNDLPDAARDIAQRMRAGNWLFSYRNVTAVGTAIDRMSIYRMRRANPLAGGIDEFFADREGFAADFNAFLPDARDFARDHCARRKA</sequence>
<name>A0A1G8JYR9_9RHOO</name>
<evidence type="ECO:0000256" key="2">
    <source>
        <dbReference type="ARBA" id="ARBA00022801"/>
    </source>
</evidence>
<evidence type="ECO:0000313" key="4">
    <source>
        <dbReference type="EMBL" id="SDI36257.1"/>
    </source>
</evidence>
<dbReference type="Pfam" id="PF04336">
    <property type="entry name" value="ACP_PD"/>
    <property type="match status" value="1"/>
</dbReference>
<dbReference type="PANTHER" id="PTHR38764">
    <property type="entry name" value="ACYL CARRIER PROTEIN PHOSPHODIESTERASE"/>
    <property type="match status" value="1"/>
</dbReference>
<accession>A0A1G8JYR9</accession>
<keyword evidence="1" id="KW-0444">Lipid biosynthesis</keyword>
<keyword evidence="5" id="KW-1185">Reference proteome</keyword>
<evidence type="ECO:0000313" key="5">
    <source>
        <dbReference type="Proteomes" id="UP000198607"/>
    </source>
</evidence>
<dbReference type="RefSeq" id="WP_091939146.1">
    <property type="nucleotide sequence ID" value="NZ_FNCY01000017.1"/>
</dbReference>
<dbReference type="OrthoDB" id="8442777at2"/>
<keyword evidence="3" id="KW-0443">Lipid metabolism</keyword>
<dbReference type="GO" id="GO:0008770">
    <property type="term" value="F:[acyl-carrier-protein] phosphodiesterase activity"/>
    <property type="evidence" value="ECO:0007669"/>
    <property type="project" value="InterPro"/>
</dbReference>
<evidence type="ECO:0000256" key="1">
    <source>
        <dbReference type="ARBA" id="ARBA00022516"/>
    </source>
</evidence>
<protein>
    <submittedName>
        <fullName evidence="4">Acyl carrier protein phosphodiesterase</fullName>
    </submittedName>
</protein>
<evidence type="ECO:0000256" key="3">
    <source>
        <dbReference type="ARBA" id="ARBA00023098"/>
    </source>
</evidence>
<dbReference type="AlphaFoldDB" id="A0A1G8JYR9"/>
<dbReference type="Proteomes" id="UP000198607">
    <property type="component" value="Unassembled WGS sequence"/>
</dbReference>
<dbReference type="PANTHER" id="PTHR38764:SF1">
    <property type="entry name" value="ACYL CARRIER PROTEIN PHOSPHODIESTERASE"/>
    <property type="match status" value="1"/>
</dbReference>
<dbReference type="InterPro" id="IPR007431">
    <property type="entry name" value="ACP_PD"/>
</dbReference>
<proteinExistence type="predicted"/>
<organism evidence="4 5">
    <name type="scientific">Propionivibrio dicarboxylicus</name>
    <dbReference type="NCBI Taxonomy" id="83767"/>
    <lineage>
        <taxon>Bacteria</taxon>
        <taxon>Pseudomonadati</taxon>
        <taxon>Pseudomonadota</taxon>
        <taxon>Betaproteobacteria</taxon>
        <taxon>Rhodocyclales</taxon>
        <taxon>Rhodocyclaceae</taxon>
        <taxon>Propionivibrio</taxon>
    </lineage>
</organism>